<dbReference type="InterPro" id="IPR044068">
    <property type="entry name" value="CB"/>
</dbReference>
<dbReference type="InterPro" id="IPR004107">
    <property type="entry name" value="Integrase_SAM-like_N"/>
</dbReference>
<evidence type="ECO:0000256" key="1">
    <source>
        <dbReference type="ARBA" id="ARBA00008857"/>
    </source>
</evidence>
<evidence type="ECO:0000259" key="6">
    <source>
        <dbReference type="PROSITE" id="PS51898"/>
    </source>
</evidence>
<dbReference type="PANTHER" id="PTHR30349">
    <property type="entry name" value="PHAGE INTEGRASE-RELATED"/>
    <property type="match status" value="1"/>
</dbReference>
<evidence type="ECO:0000313" key="8">
    <source>
        <dbReference type="EMBL" id="MDC1855477.1"/>
    </source>
</evidence>
<comment type="caution">
    <text evidence="8">The sequence shown here is derived from an EMBL/GenBank/DDBJ whole genome shotgun (WGS) entry which is preliminary data.</text>
</comment>
<dbReference type="InterPro" id="IPR002104">
    <property type="entry name" value="Integrase_catalytic"/>
</dbReference>
<evidence type="ECO:0000256" key="3">
    <source>
        <dbReference type="ARBA" id="ARBA00023125"/>
    </source>
</evidence>
<dbReference type="GO" id="GO:0015074">
    <property type="term" value="P:DNA integration"/>
    <property type="evidence" value="ECO:0007669"/>
    <property type="project" value="UniProtKB-KW"/>
</dbReference>
<dbReference type="Pfam" id="PF00589">
    <property type="entry name" value="Phage_integrase"/>
    <property type="match status" value="1"/>
</dbReference>
<dbReference type="EMBL" id="JAQNSB010000017">
    <property type="protein sequence ID" value="MDC1855477.1"/>
    <property type="molecule type" value="Genomic_DNA"/>
</dbReference>
<accession>A0AAW6GBH1</accession>
<name>A0AAW6GBH1_BACUN</name>
<dbReference type="InterPro" id="IPR050090">
    <property type="entry name" value="Tyrosine_recombinase_XerCD"/>
</dbReference>
<proteinExistence type="inferred from homology"/>
<evidence type="ECO:0000256" key="5">
    <source>
        <dbReference type="PROSITE-ProRule" id="PRU01248"/>
    </source>
</evidence>
<dbReference type="PROSITE" id="PS51898">
    <property type="entry name" value="TYR_RECOMBINASE"/>
    <property type="match status" value="1"/>
</dbReference>
<dbReference type="Proteomes" id="UP001214113">
    <property type="component" value="Unassembled WGS sequence"/>
</dbReference>
<dbReference type="InterPro" id="IPR010998">
    <property type="entry name" value="Integrase_recombinase_N"/>
</dbReference>
<dbReference type="GO" id="GO:0006310">
    <property type="term" value="P:DNA recombination"/>
    <property type="evidence" value="ECO:0007669"/>
    <property type="project" value="UniProtKB-KW"/>
</dbReference>
<feature type="domain" description="Core-binding (CB)" evidence="7">
    <location>
        <begin position="106"/>
        <end position="193"/>
    </location>
</feature>
<dbReference type="CDD" id="cd00397">
    <property type="entry name" value="DNA_BRE_C"/>
    <property type="match status" value="1"/>
</dbReference>
<dbReference type="RefSeq" id="WP_117652701.1">
    <property type="nucleotide sequence ID" value="NZ_JAQNSB010000017.1"/>
</dbReference>
<reference evidence="8" key="1">
    <citation type="submission" date="2022-10" db="EMBL/GenBank/DDBJ databases">
        <title>Human gut microbiome strain richness.</title>
        <authorList>
            <person name="Chen-Liaw A."/>
        </authorList>
    </citation>
    <scope>NUCLEOTIDE SEQUENCE</scope>
    <source>
        <strain evidence="8">BSD2780061687st1_G10_BSD2780061687b_171204</strain>
    </source>
</reference>
<feature type="domain" description="Tyr recombinase" evidence="6">
    <location>
        <begin position="215"/>
        <end position="396"/>
    </location>
</feature>
<dbReference type="Gene3D" id="1.10.443.10">
    <property type="entry name" value="Intergrase catalytic core"/>
    <property type="match status" value="1"/>
</dbReference>
<evidence type="ECO:0000313" key="9">
    <source>
        <dbReference type="Proteomes" id="UP001214113"/>
    </source>
</evidence>
<evidence type="ECO:0000256" key="4">
    <source>
        <dbReference type="ARBA" id="ARBA00023172"/>
    </source>
</evidence>
<dbReference type="AlphaFoldDB" id="A0AAW6GBH1"/>
<dbReference type="Gene3D" id="1.10.150.130">
    <property type="match status" value="1"/>
</dbReference>
<comment type="similarity">
    <text evidence="1">Belongs to the 'phage' integrase family.</text>
</comment>
<dbReference type="PANTHER" id="PTHR30349:SF64">
    <property type="entry name" value="PROPHAGE INTEGRASE INTD-RELATED"/>
    <property type="match status" value="1"/>
</dbReference>
<dbReference type="GO" id="GO:0003677">
    <property type="term" value="F:DNA binding"/>
    <property type="evidence" value="ECO:0007669"/>
    <property type="project" value="UniProtKB-UniRule"/>
</dbReference>
<evidence type="ECO:0000259" key="7">
    <source>
        <dbReference type="PROSITE" id="PS51900"/>
    </source>
</evidence>
<dbReference type="SUPFAM" id="SSF56349">
    <property type="entry name" value="DNA breaking-rejoining enzymes"/>
    <property type="match status" value="1"/>
</dbReference>
<organism evidence="8 9">
    <name type="scientific">Bacteroides uniformis</name>
    <dbReference type="NCBI Taxonomy" id="820"/>
    <lineage>
        <taxon>Bacteria</taxon>
        <taxon>Pseudomonadati</taxon>
        <taxon>Bacteroidota</taxon>
        <taxon>Bacteroidia</taxon>
        <taxon>Bacteroidales</taxon>
        <taxon>Bacteroidaceae</taxon>
        <taxon>Bacteroides</taxon>
    </lineage>
</organism>
<dbReference type="InterPro" id="IPR011010">
    <property type="entry name" value="DNA_brk_join_enz"/>
</dbReference>
<gene>
    <name evidence="8" type="ORF">POZ22_11885</name>
</gene>
<evidence type="ECO:0000256" key="2">
    <source>
        <dbReference type="ARBA" id="ARBA00022908"/>
    </source>
</evidence>
<keyword evidence="4" id="KW-0233">DNA recombination</keyword>
<dbReference type="InterPro" id="IPR013762">
    <property type="entry name" value="Integrase-like_cat_sf"/>
</dbReference>
<dbReference type="PROSITE" id="PS51900">
    <property type="entry name" value="CB"/>
    <property type="match status" value="1"/>
</dbReference>
<keyword evidence="2" id="KW-0229">DNA integration</keyword>
<sequence length="401" mass="47086">MGRRQMAIVLPHLVDNGGDLSKDWFVEYSVRDPYTGNMKRFREYSGFKKLKSAEERYELANTIIAKLRTKMEEGWSPFGREKVTYEDALLVQKYAERWGREKESVVTIRTHLSEFLLRKKNSVTEKSYQTYRSKLRIFCEWTEQCRLDAVHVGVISEEHVCEFLRCIAEDGNLSRLTIQKYAQILHAFFDYLIKKKLLKNNPVSNIPNIGIVVDKAPRPIPEQERTKIIAVMRKYDPQLLLVCQLEYYCAIRPNECRLLQVGDVDFENKVIRVPQDKSKNRQTEHVCIPRQLYNAMLKAKLNEYNRDLYLFGAKGVPGVKPLGKNNFRNRFNAFRNRLGLSAEYKLYSFKHSGGVELVNAGVDTWELQRHFRHKSIDTTERYVRKNFAINSDKIKNHFPDM</sequence>
<dbReference type="Pfam" id="PF13495">
    <property type="entry name" value="Phage_int_SAM_4"/>
    <property type="match status" value="1"/>
</dbReference>
<protein>
    <submittedName>
        <fullName evidence="8">Site-specific integrase</fullName>
    </submittedName>
</protein>
<keyword evidence="3 5" id="KW-0238">DNA-binding</keyword>